<dbReference type="EMBL" id="KI676582">
    <property type="protein sequence ID" value="ETL25182.1"/>
    <property type="molecule type" value="Genomic_DNA"/>
</dbReference>
<dbReference type="Proteomes" id="UP000053864">
    <property type="component" value="Unassembled WGS sequence"/>
</dbReference>
<proteinExistence type="predicted"/>
<name>W2HVH2_PHYNI</name>
<evidence type="ECO:0000313" key="1">
    <source>
        <dbReference type="EMBL" id="ETL25182.1"/>
    </source>
</evidence>
<sequence length="58" mass="6015">MVGADGANASNVGSLSDFGAWRDALHFGWELDNTGKPIVGNGFDEKSFIGGLSMNALV</sequence>
<feature type="non-terminal residue" evidence="1">
    <location>
        <position position="58"/>
    </location>
</feature>
<protein>
    <submittedName>
        <fullName evidence="1">Uncharacterized protein</fullName>
    </submittedName>
</protein>
<reference evidence="1" key="1">
    <citation type="submission" date="2013-11" db="EMBL/GenBank/DDBJ databases">
        <title>The Genome Sequence of Phytophthora parasitica CJ05E6.</title>
        <authorList>
            <consortium name="The Broad Institute Genomics Platform"/>
            <person name="Russ C."/>
            <person name="Tyler B."/>
            <person name="Panabieres F."/>
            <person name="Shan W."/>
            <person name="Tripathy S."/>
            <person name="Grunwald N."/>
            <person name="Machado M."/>
            <person name="Johnson C.S."/>
            <person name="Arredondo F."/>
            <person name="Hong C."/>
            <person name="Coffey M."/>
            <person name="Young S.K."/>
            <person name="Zeng Q."/>
            <person name="Gargeya S."/>
            <person name="Fitzgerald M."/>
            <person name="Abouelleil A."/>
            <person name="Alvarado L."/>
            <person name="Chapman S.B."/>
            <person name="Gainer-Dewar J."/>
            <person name="Goldberg J."/>
            <person name="Griggs A."/>
            <person name="Gujja S."/>
            <person name="Hansen M."/>
            <person name="Howarth C."/>
            <person name="Imamovic A."/>
            <person name="Ireland A."/>
            <person name="Larimer J."/>
            <person name="McCowan C."/>
            <person name="Murphy C."/>
            <person name="Pearson M."/>
            <person name="Poon T.W."/>
            <person name="Priest M."/>
            <person name="Roberts A."/>
            <person name="Saif S."/>
            <person name="Shea T."/>
            <person name="Sykes S."/>
            <person name="Wortman J."/>
            <person name="Nusbaum C."/>
            <person name="Birren B."/>
        </authorList>
    </citation>
    <scope>NUCLEOTIDE SEQUENCE [LARGE SCALE GENOMIC DNA]</scope>
    <source>
        <strain evidence="1">CJ05E6</strain>
    </source>
</reference>
<accession>W2HVH2</accession>
<organism evidence="1">
    <name type="scientific">Phytophthora nicotianae</name>
    <name type="common">Potato buckeye rot agent</name>
    <name type="synonym">Phytophthora parasitica</name>
    <dbReference type="NCBI Taxonomy" id="4792"/>
    <lineage>
        <taxon>Eukaryota</taxon>
        <taxon>Sar</taxon>
        <taxon>Stramenopiles</taxon>
        <taxon>Oomycota</taxon>
        <taxon>Peronosporomycetes</taxon>
        <taxon>Peronosporales</taxon>
        <taxon>Peronosporaceae</taxon>
        <taxon>Phytophthora</taxon>
    </lineage>
</organism>
<dbReference type="AlphaFoldDB" id="W2HVH2"/>
<gene>
    <name evidence="1" type="ORF">L916_20934</name>
</gene>